<dbReference type="EnsemblMetazoa" id="tetur08g03910.1">
    <property type="protein sequence ID" value="tetur08g03910.1"/>
    <property type="gene ID" value="tetur08g03910"/>
</dbReference>
<protein>
    <recommendedName>
        <fullName evidence="3">Saccharopine dehydrogenase NADP binding domain-containing protein</fullName>
    </recommendedName>
</protein>
<keyword evidence="5" id="KW-1185">Reference proteome</keyword>
<dbReference type="GO" id="GO:0005886">
    <property type="term" value="C:plasma membrane"/>
    <property type="evidence" value="ECO:0007669"/>
    <property type="project" value="TreeGrafter"/>
</dbReference>
<evidence type="ECO:0000259" key="3">
    <source>
        <dbReference type="Pfam" id="PF03435"/>
    </source>
</evidence>
<dbReference type="EMBL" id="CAEY01001948">
    <property type="status" value="NOT_ANNOTATED_CDS"/>
    <property type="molecule type" value="Genomic_DNA"/>
</dbReference>
<feature type="compositionally biased region" description="Low complexity" evidence="2">
    <location>
        <begin position="339"/>
        <end position="368"/>
    </location>
</feature>
<proteinExistence type="inferred from homology"/>
<dbReference type="Proteomes" id="UP000015104">
    <property type="component" value="Unassembled WGS sequence"/>
</dbReference>
<dbReference type="GO" id="GO:0005811">
    <property type="term" value="C:lipid droplet"/>
    <property type="evidence" value="ECO:0007669"/>
    <property type="project" value="TreeGrafter"/>
</dbReference>
<dbReference type="AlphaFoldDB" id="T1KBF5"/>
<comment type="similarity">
    <text evidence="1">Belongs to the saccharopine dehydrogenase family.</text>
</comment>
<dbReference type="PANTHER" id="PTHR12286">
    <property type="entry name" value="SACCHAROPINE DEHYDROGENASE-LIKE OXIDOREDUCTASE"/>
    <property type="match status" value="1"/>
</dbReference>
<reference evidence="5" key="1">
    <citation type="submission" date="2011-08" db="EMBL/GenBank/DDBJ databases">
        <authorList>
            <person name="Rombauts S."/>
        </authorList>
    </citation>
    <scope>NUCLEOTIDE SEQUENCE</scope>
    <source>
        <strain evidence="5">London</strain>
    </source>
</reference>
<dbReference type="HOGENOM" id="CLU_031002_1_0_1"/>
<dbReference type="InterPro" id="IPR005097">
    <property type="entry name" value="Sacchrp_dh_NADP-bd"/>
</dbReference>
<dbReference type="SUPFAM" id="SSF51735">
    <property type="entry name" value="NAD(P)-binding Rossmann-fold domains"/>
    <property type="match status" value="1"/>
</dbReference>
<dbReference type="InterPro" id="IPR036291">
    <property type="entry name" value="NAD(P)-bd_dom_sf"/>
</dbReference>
<dbReference type="GO" id="GO:0005739">
    <property type="term" value="C:mitochondrion"/>
    <property type="evidence" value="ECO:0007669"/>
    <property type="project" value="TreeGrafter"/>
</dbReference>
<feature type="region of interest" description="Disordered" evidence="2">
    <location>
        <begin position="331"/>
        <end position="368"/>
    </location>
</feature>
<evidence type="ECO:0000313" key="4">
    <source>
        <dbReference type="EnsemblMetazoa" id="tetur08g03910.1"/>
    </source>
</evidence>
<accession>T1KBF5</accession>
<reference evidence="4" key="2">
    <citation type="submission" date="2015-06" db="UniProtKB">
        <authorList>
            <consortium name="EnsemblMetazoa"/>
        </authorList>
    </citation>
    <scope>IDENTIFICATION</scope>
</reference>
<dbReference type="InterPro" id="IPR051276">
    <property type="entry name" value="Saccharopine_DH-like_oxidrdct"/>
</dbReference>
<dbReference type="Pfam" id="PF03435">
    <property type="entry name" value="Sacchrp_dh_NADP"/>
    <property type="match status" value="1"/>
</dbReference>
<dbReference type="eggNOG" id="KOG2733">
    <property type="taxonomic scope" value="Eukaryota"/>
</dbReference>
<dbReference type="GO" id="GO:0009247">
    <property type="term" value="P:glycolipid biosynthetic process"/>
    <property type="evidence" value="ECO:0007669"/>
    <property type="project" value="TreeGrafter"/>
</dbReference>
<evidence type="ECO:0000256" key="1">
    <source>
        <dbReference type="ARBA" id="ARBA00038048"/>
    </source>
</evidence>
<dbReference type="Gene3D" id="3.40.50.720">
    <property type="entry name" value="NAD(P)-binding Rossmann-like Domain"/>
    <property type="match status" value="1"/>
</dbReference>
<organism evidence="4 5">
    <name type="scientific">Tetranychus urticae</name>
    <name type="common">Two-spotted spider mite</name>
    <dbReference type="NCBI Taxonomy" id="32264"/>
    <lineage>
        <taxon>Eukaryota</taxon>
        <taxon>Metazoa</taxon>
        <taxon>Ecdysozoa</taxon>
        <taxon>Arthropoda</taxon>
        <taxon>Chelicerata</taxon>
        <taxon>Arachnida</taxon>
        <taxon>Acari</taxon>
        <taxon>Acariformes</taxon>
        <taxon>Trombidiformes</taxon>
        <taxon>Prostigmata</taxon>
        <taxon>Eleutherengona</taxon>
        <taxon>Raphignathae</taxon>
        <taxon>Tetranychoidea</taxon>
        <taxon>Tetranychidae</taxon>
        <taxon>Tetranychus</taxon>
    </lineage>
</organism>
<feature type="domain" description="Saccharopine dehydrogenase NADP binding" evidence="3">
    <location>
        <begin position="9"/>
        <end position="144"/>
    </location>
</feature>
<name>T1KBF5_TETUR</name>
<evidence type="ECO:0000256" key="2">
    <source>
        <dbReference type="SAM" id="MobiDB-lite"/>
    </source>
</evidence>
<evidence type="ECO:0000313" key="5">
    <source>
        <dbReference type="Proteomes" id="UP000015104"/>
    </source>
</evidence>
<dbReference type="PANTHER" id="PTHR12286:SF5">
    <property type="entry name" value="SACCHAROPINE DEHYDROGENASE-LIKE OXIDOREDUCTASE"/>
    <property type="match status" value="1"/>
</dbReference>
<sequence length="463" mass="52361">MSEREFDFIIFGGTGITGKCVLRNLVKELELEKRPRWIAIVGSNKTQLKMAVTEIAIQMDRNLNDVDLIVADFNDEASLLSLCARTKVLLNAYDPCNTLLREKLAKACIEKRTHMLDISDDPEFIELIQFKYHEAAKASGVYLICSVNFNCVPIDIGVDYLKQQFLPAGRLHSVESYFSFTRNNHRYHPQLNSFVVNPILQSSYLNNSMLTYHNNADIKPSQLSQWITSSTSSTDANSLRSNKELSAWSIPIATNKVIWKSQKWFYEAYREPPIRFEQHLVVSQWHQLIFIVLSLIYLTSLSWFSFSRKLLSNYPDLLTFGFLSNSNNDRKEVKQSLDNNNNSSSLTSLTTSPPSSTPSPSSSSSSSSFSIHLVGQGWDSPSDSSDGQYKFPPNKTIRVSINGSKSDCETTSLILIQSGLTILEESSSMPYKGGCLTPAFAFRYTSIRDRLHQKGLQFKILHH</sequence>